<evidence type="ECO:0000313" key="6">
    <source>
        <dbReference type="Proteomes" id="UP000177821"/>
    </source>
</evidence>
<evidence type="ECO:0000256" key="2">
    <source>
        <dbReference type="ARBA" id="ARBA00010566"/>
    </source>
</evidence>
<dbReference type="AlphaFoldDB" id="A0A1G1WQS0"/>
<dbReference type="Pfam" id="PF00285">
    <property type="entry name" value="Citrate_synt"/>
    <property type="match status" value="1"/>
</dbReference>
<dbReference type="PRINTS" id="PR00143">
    <property type="entry name" value="CITRTSNTHASE"/>
</dbReference>
<accession>A0A1G1WQS0</accession>
<dbReference type="InterPro" id="IPR036969">
    <property type="entry name" value="Citrate_synthase_sf"/>
</dbReference>
<organism evidence="5 6">
    <name type="scientific">Candidatus Woykebacteria bacterium RIFCSPHIGHO2_02_FULL_43_16b</name>
    <dbReference type="NCBI Taxonomy" id="1802601"/>
    <lineage>
        <taxon>Bacteria</taxon>
        <taxon>Candidatus Woykeibacteriota</taxon>
    </lineage>
</organism>
<reference evidence="5 6" key="1">
    <citation type="journal article" date="2016" name="Nat. Commun.">
        <title>Thousands of microbial genomes shed light on interconnected biogeochemical processes in an aquifer system.</title>
        <authorList>
            <person name="Anantharaman K."/>
            <person name="Brown C.T."/>
            <person name="Hug L.A."/>
            <person name="Sharon I."/>
            <person name="Castelle C.J."/>
            <person name="Probst A.J."/>
            <person name="Thomas B.C."/>
            <person name="Singh A."/>
            <person name="Wilkins M.J."/>
            <person name="Karaoz U."/>
            <person name="Brodie E.L."/>
            <person name="Williams K.H."/>
            <person name="Hubbard S.S."/>
            <person name="Banfield J.F."/>
        </authorList>
    </citation>
    <scope>NUCLEOTIDE SEQUENCE [LARGE SCALE GENOMIC DNA]</scope>
</reference>
<comment type="similarity">
    <text evidence="2">Belongs to the citrate synthase family.</text>
</comment>
<sequence>MSKTITHDGSLAKFGSQDHLQVSQDKSFTELVFELLSGQSPSKLERELFDLILNLSIDHGPDTPSATEVINSAKQGKNISSSVASGILQISDTHGGAVEPAMDLFYEIMRKGLSIPKLVEEYLNTGRRISGFGHRIYEIDPRAQLILSKLDSHNLGEEFIKIGLDIESELFKQKGKRLPLNIDGAIGIALCSFGWESNLGKATFIIARTPGLCGQFLNNS</sequence>
<name>A0A1G1WQS0_9BACT</name>
<dbReference type="Gene3D" id="1.10.230.10">
    <property type="entry name" value="Cytochrome P450-Terp, domain 2"/>
    <property type="match status" value="1"/>
</dbReference>
<evidence type="ECO:0000256" key="1">
    <source>
        <dbReference type="ARBA" id="ARBA00005163"/>
    </source>
</evidence>
<dbReference type="GO" id="GO:0005829">
    <property type="term" value="C:cytosol"/>
    <property type="evidence" value="ECO:0007669"/>
    <property type="project" value="TreeGrafter"/>
</dbReference>
<dbReference type="PANTHER" id="PTHR11739">
    <property type="entry name" value="CITRATE SYNTHASE"/>
    <property type="match status" value="1"/>
</dbReference>
<protein>
    <recommendedName>
        <fullName evidence="3">citrate synthase (unknown stereospecificity)</fullName>
        <ecNumber evidence="3">2.3.3.16</ecNumber>
    </recommendedName>
</protein>
<dbReference type="InterPro" id="IPR016143">
    <property type="entry name" value="Citrate_synth-like_sm_a-sub"/>
</dbReference>
<evidence type="ECO:0000313" key="5">
    <source>
        <dbReference type="EMBL" id="OGY30082.1"/>
    </source>
</evidence>
<dbReference type="EMBL" id="MHCX01000008">
    <property type="protein sequence ID" value="OGY30082.1"/>
    <property type="molecule type" value="Genomic_DNA"/>
</dbReference>
<comment type="pathway">
    <text evidence="1">Carbohydrate metabolism; tricarboxylic acid cycle.</text>
</comment>
<gene>
    <name evidence="5" type="ORF">A3J50_03290</name>
</gene>
<dbReference type="CDD" id="cd06100">
    <property type="entry name" value="CCL_ACL-C"/>
    <property type="match status" value="1"/>
</dbReference>
<dbReference type="Gene3D" id="1.10.580.10">
    <property type="entry name" value="Citrate Synthase, domain 1"/>
    <property type="match status" value="1"/>
</dbReference>
<dbReference type="GO" id="GO:0005975">
    <property type="term" value="P:carbohydrate metabolic process"/>
    <property type="evidence" value="ECO:0007669"/>
    <property type="project" value="TreeGrafter"/>
</dbReference>
<dbReference type="GO" id="GO:0006099">
    <property type="term" value="P:tricarboxylic acid cycle"/>
    <property type="evidence" value="ECO:0007669"/>
    <property type="project" value="UniProtKB-UniPathway"/>
</dbReference>
<dbReference type="UniPathway" id="UPA00223"/>
<dbReference type="Proteomes" id="UP000177821">
    <property type="component" value="Unassembled WGS sequence"/>
</dbReference>
<dbReference type="SUPFAM" id="SSF48256">
    <property type="entry name" value="Citrate synthase"/>
    <property type="match status" value="1"/>
</dbReference>
<dbReference type="EC" id="2.3.3.16" evidence="3"/>
<dbReference type="InterPro" id="IPR016142">
    <property type="entry name" value="Citrate_synth-like_lrg_a-sub"/>
</dbReference>
<evidence type="ECO:0000256" key="4">
    <source>
        <dbReference type="ARBA" id="ARBA00022679"/>
    </source>
</evidence>
<keyword evidence="4" id="KW-0808">Transferase</keyword>
<dbReference type="PANTHER" id="PTHR11739:SF4">
    <property type="entry name" value="CITRATE SYNTHASE, PEROXISOMAL"/>
    <property type="match status" value="1"/>
</dbReference>
<evidence type="ECO:0000256" key="3">
    <source>
        <dbReference type="ARBA" id="ARBA00012972"/>
    </source>
</evidence>
<dbReference type="GO" id="GO:0036440">
    <property type="term" value="F:citrate synthase activity"/>
    <property type="evidence" value="ECO:0007669"/>
    <property type="project" value="UniProtKB-EC"/>
</dbReference>
<dbReference type="InterPro" id="IPR002020">
    <property type="entry name" value="Citrate_synthase"/>
</dbReference>
<proteinExistence type="inferred from homology"/>
<comment type="caution">
    <text evidence="5">The sequence shown here is derived from an EMBL/GenBank/DDBJ whole genome shotgun (WGS) entry which is preliminary data.</text>
</comment>